<dbReference type="Pfam" id="PF00149">
    <property type="entry name" value="Metallophos"/>
    <property type="match status" value="1"/>
</dbReference>
<dbReference type="EMBL" id="NRRL01000001">
    <property type="protein sequence ID" value="MBK1666658.1"/>
    <property type="molecule type" value="Genomic_DNA"/>
</dbReference>
<organism evidence="7 8">
    <name type="scientific">Rhodovibrio sodomensis</name>
    <dbReference type="NCBI Taxonomy" id="1088"/>
    <lineage>
        <taxon>Bacteria</taxon>
        <taxon>Pseudomonadati</taxon>
        <taxon>Pseudomonadota</taxon>
        <taxon>Alphaproteobacteria</taxon>
        <taxon>Rhodospirillales</taxon>
        <taxon>Rhodovibrionaceae</taxon>
        <taxon>Rhodovibrio</taxon>
    </lineage>
</organism>
<name>A0ABS1D8A4_9PROT</name>
<reference evidence="7 8" key="1">
    <citation type="journal article" date="2020" name="Microorganisms">
        <title>Osmotic Adaptation and Compatible Solute Biosynthesis of Phototrophic Bacteria as Revealed from Genome Analyses.</title>
        <authorList>
            <person name="Imhoff J.F."/>
            <person name="Rahn T."/>
            <person name="Kunzel S."/>
            <person name="Keller A."/>
            <person name="Neulinger S.C."/>
        </authorList>
    </citation>
    <scope>NUCLEOTIDE SEQUENCE [LARGE SCALE GENOMIC DNA]</scope>
    <source>
        <strain evidence="7 8">DSM 9895</strain>
    </source>
</reference>
<evidence type="ECO:0000256" key="1">
    <source>
        <dbReference type="ARBA" id="ARBA00022475"/>
    </source>
</evidence>
<keyword evidence="8" id="KW-1185">Reference proteome</keyword>
<gene>
    <name evidence="7" type="ORF">CKO28_01190</name>
</gene>
<keyword evidence="4" id="KW-0472">Membrane</keyword>
<dbReference type="InterPro" id="IPR004843">
    <property type="entry name" value="Calcineurin-like_PHP"/>
</dbReference>
<keyword evidence="3" id="KW-0479">Metal-binding</keyword>
<dbReference type="Proteomes" id="UP001296873">
    <property type="component" value="Unassembled WGS sequence"/>
</dbReference>
<comment type="caution">
    <text evidence="7">The sequence shown here is derived from an EMBL/GenBank/DDBJ whole genome shotgun (WGS) entry which is preliminary data.</text>
</comment>
<dbReference type="SUPFAM" id="SSF56300">
    <property type="entry name" value="Metallo-dependent phosphatases"/>
    <property type="match status" value="1"/>
</dbReference>
<sequence length="274" mass="30800">MTRHRTLFLSDFHLGSRLAKVEHLLDFLDRNDAETIYLVGDIWDIKRLKRIFYWPESHQQVIRALRAKARAGTRIVIVPGNHDPELRKRAGARAWLPGVEIAQEAVHETADGRRFLVTHGDLYEPPRGEAGMSFKLGILAYLLGVKTNERIAAVRRRLGLGWWSLSVFLKDRLLERVRIARQYKLNLVAAARDRGFDGVISGHIHHARIETIDGIVYANDGDWVESNTALAEDADGRLRLIYWTGARDLRVGVTDAYHTAGAGLDPAPGTASTT</sequence>
<evidence type="ECO:0000259" key="6">
    <source>
        <dbReference type="Pfam" id="PF00149"/>
    </source>
</evidence>
<protein>
    <recommendedName>
        <fullName evidence="6">Calcineurin-like phosphoesterase domain-containing protein</fullName>
    </recommendedName>
</protein>
<dbReference type="InterPro" id="IPR029052">
    <property type="entry name" value="Metallo-depent_PP-like"/>
</dbReference>
<dbReference type="RefSeq" id="WP_200338711.1">
    <property type="nucleotide sequence ID" value="NZ_NRRL01000001.1"/>
</dbReference>
<keyword evidence="5" id="KW-0464">Manganese</keyword>
<keyword evidence="1" id="KW-1003">Cell membrane</keyword>
<dbReference type="PANTHER" id="PTHR34990">
    <property type="entry name" value="UDP-2,3-DIACYLGLUCOSAMINE HYDROLASE-RELATED"/>
    <property type="match status" value="1"/>
</dbReference>
<dbReference type="PANTHER" id="PTHR34990:SF2">
    <property type="entry name" value="BLL8164 PROTEIN"/>
    <property type="match status" value="1"/>
</dbReference>
<dbReference type="InterPro" id="IPR043461">
    <property type="entry name" value="LpxH-like"/>
</dbReference>
<dbReference type="Gene3D" id="3.60.21.10">
    <property type="match status" value="1"/>
</dbReference>
<proteinExistence type="predicted"/>
<evidence type="ECO:0000256" key="2">
    <source>
        <dbReference type="ARBA" id="ARBA00022519"/>
    </source>
</evidence>
<evidence type="ECO:0000256" key="4">
    <source>
        <dbReference type="ARBA" id="ARBA00023136"/>
    </source>
</evidence>
<dbReference type="CDD" id="cd07398">
    <property type="entry name" value="MPP_YbbF-LpxH"/>
    <property type="match status" value="1"/>
</dbReference>
<evidence type="ECO:0000256" key="3">
    <source>
        <dbReference type="ARBA" id="ARBA00022723"/>
    </source>
</evidence>
<accession>A0ABS1D8A4</accession>
<evidence type="ECO:0000313" key="7">
    <source>
        <dbReference type="EMBL" id="MBK1666658.1"/>
    </source>
</evidence>
<evidence type="ECO:0000256" key="5">
    <source>
        <dbReference type="ARBA" id="ARBA00023211"/>
    </source>
</evidence>
<keyword evidence="2" id="KW-0997">Cell inner membrane</keyword>
<evidence type="ECO:0000313" key="8">
    <source>
        <dbReference type="Proteomes" id="UP001296873"/>
    </source>
</evidence>
<feature type="domain" description="Calcineurin-like phosphoesterase" evidence="6">
    <location>
        <begin position="5"/>
        <end position="206"/>
    </location>
</feature>